<dbReference type="PANTHER" id="PTHR12446">
    <property type="entry name" value="TESMIN/TSO1-RELATED"/>
    <property type="match status" value="1"/>
</dbReference>
<evidence type="ECO:0000256" key="2">
    <source>
        <dbReference type="ARBA" id="ARBA00007267"/>
    </source>
</evidence>
<evidence type="ECO:0000313" key="7">
    <source>
        <dbReference type="Proteomes" id="UP001370490"/>
    </source>
</evidence>
<evidence type="ECO:0000256" key="3">
    <source>
        <dbReference type="ARBA" id="ARBA00023242"/>
    </source>
</evidence>
<proteinExistence type="inferred from homology"/>
<evidence type="ECO:0000256" key="4">
    <source>
        <dbReference type="SAM" id="MobiDB-lite"/>
    </source>
</evidence>
<name>A0AAN8UJ54_9MAGN</name>
<dbReference type="GO" id="GO:0005634">
    <property type="term" value="C:nucleus"/>
    <property type="evidence" value="ECO:0007669"/>
    <property type="project" value="UniProtKB-SubCell"/>
</dbReference>
<gene>
    <name evidence="6" type="ORF">RJ641_022327</name>
</gene>
<comment type="similarity">
    <text evidence="2">Belongs to the lin-54 family.</text>
</comment>
<comment type="caution">
    <text evidence="6">The sequence shown here is derived from an EMBL/GenBank/DDBJ whole genome shotgun (WGS) entry which is preliminary data.</text>
</comment>
<dbReference type="AlphaFoldDB" id="A0AAN8UJ54"/>
<protein>
    <submittedName>
        <fullName evidence="6">CRC domain</fullName>
    </submittedName>
</protein>
<dbReference type="EMBL" id="JBAMMX010000027">
    <property type="protein sequence ID" value="KAK6912726.1"/>
    <property type="molecule type" value="Genomic_DNA"/>
</dbReference>
<feature type="domain" description="CRC" evidence="5">
    <location>
        <begin position="125"/>
        <end position="249"/>
    </location>
</feature>
<keyword evidence="3" id="KW-0539">Nucleus</keyword>
<evidence type="ECO:0000313" key="6">
    <source>
        <dbReference type="EMBL" id="KAK6912726.1"/>
    </source>
</evidence>
<reference evidence="6 7" key="1">
    <citation type="submission" date="2023-12" db="EMBL/GenBank/DDBJ databases">
        <title>A high-quality genome assembly for Dillenia turbinata (Dilleniales).</title>
        <authorList>
            <person name="Chanderbali A."/>
        </authorList>
    </citation>
    <scope>NUCLEOTIDE SEQUENCE [LARGE SCALE GENOMIC DNA]</scope>
    <source>
        <strain evidence="6">LSX21</strain>
        <tissue evidence="6">Leaf</tissue>
    </source>
</reference>
<dbReference type="InterPro" id="IPR028307">
    <property type="entry name" value="Lin-54_fam"/>
</dbReference>
<sequence length="670" mass="72360">MRSYLRVAANVVERISAIKISGAVTFAITVAVNAVADEVAVGGEANFASGLKVFDSVSFNVMNYTTFTMETVFVFDIRFYDTSLLYRDTLYDDLDKLLEYIVKKPSSPDPQPRNGYDLQNRTPKKQKQCNCKYSRCLKLYCECFASGIYCDGCNCINCENNIENEAGRKCAIEAILERNSNAFKPKIANSTCGPQEVREEAEEVSIMGKHNKGCNCKKSECLKKYCECFQANIFCSDNCKCMDCKNFEGIEERKGLLHGDHGDLAPIQQPVNAASTGAIGSSGCGTSLSFRKRKNDETSGSSTNGDLAHIQQAVNAAITRAIGSSGCGTSPSFKKRENAELFSGSLKNGSSNDDISKSLQANFLRASAAWVSSQPTTASPIGSAVMLGSSEFTDKSPLGDALHPGNIKRLCSLLVVVSSEALNAHADHVDEPDRQTEMGEVKSPCGSSTVEQENCEKEQKSHQEAPCEDHLSGNISDVIQACSPGSDTGDMQIKELVSPGTFALMSDEEDTVLMEAGHPKDDADCRKDMQCKSSGQGNKECHAKLEGLVLTGFLDFLNRLVTSGSVKGTKCSQPAKDQAGEQNESSENIAIKPNREATSHNLPVNNSTVHPFTSLTIEISNTLAAEFPVSITNAVAQKVGFCVENGIYQGKPCVLQKVCPQFAVEENLLA</sequence>
<dbReference type="Pfam" id="PF03638">
    <property type="entry name" value="TCR"/>
    <property type="match status" value="2"/>
</dbReference>
<feature type="region of interest" description="Disordered" evidence="4">
    <location>
        <begin position="427"/>
        <end position="452"/>
    </location>
</feature>
<accession>A0AAN8UJ54</accession>
<dbReference type="PROSITE" id="PS51634">
    <property type="entry name" value="CRC"/>
    <property type="match status" value="1"/>
</dbReference>
<keyword evidence="7" id="KW-1185">Reference proteome</keyword>
<feature type="region of interest" description="Disordered" evidence="4">
    <location>
        <begin position="566"/>
        <end position="605"/>
    </location>
</feature>
<feature type="compositionally biased region" description="Basic and acidic residues" evidence="4">
    <location>
        <begin position="427"/>
        <end position="440"/>
    </location>
</feature>
<dbReference type="SMART" id="SM01114">
    <property type="entry name" value="CXC"/>
    <property type="match status" value="2"/>
</dbReference>
<dbReference type="PANTHER" id="PTHR12446:SF34">
    <property type="entry name" value="PROTEIN LIN-54 HOMOLOG"/>
    <property type="match status" value="1"/>
</dbReference>
<dbReference type="InterPro" id="IPR005172">
    <property type="entry name" value="CRC"/>
</dbReference>
<comment type="subcellular location">
    <subcellularLocation>
        <location evidence="1">Nucleus</location>
    </subcellularLocation>
</comment>
<dbReference type="Proteomes" id="UP001370490">
    <property type="component" value="Unassembled WGS sequence"/>
</dbReference>
<evidence type="ECO:0000259" key="5">
    <source>
        <dbReference type="PROSITE" id="PS51634"/>
    </source>
</evidence>
<dbReference type="InterPro" id="IPR033467">
    <property type="entry name" value="Tesmin/TSO1-like_CXC"/>
</dbReference>
<organism evidence="6 7">
    <name type="scientific">Dillenia turbinata</name>
    <dbReference type="NCBI Taxonomy" id="194707"/>
    <lineage>
        <taxon>Eukaryota</taxon>
        <taxon>Viridiplantae</taxon>
        <taxon>Streptophyta</taxon>
        <taxon>Embryophyta</taxon>
        <taxon>Tracheophyta</taxon>
        <taxon>Spermatophyta</taxon>
        <taxon>Magnoliopsida</taxon>
        <taxon>eudicotyledons</taxon>
        <taxon>Gunneridae</taxon>
        <taxon>Pentapetalae</taxon>
        <taxon>Dilleniales</taxon>
        <taxon>Dilleniaceae</taxon>
        <taxon>Dillenia</taxon>
    </lineage>
</organism>
<evidence type="ECO:0000256" key="1">
    <source>
        <dbReference type="ARBA" id="ARBA00004123"/>
    </source>
</evidence>
<dbReference type="GO" id="GO:0006355">
    <property type="term" value="P:regulation of DNA-templated transcription"/>
    <property type="evidence" value="ECO:0007669"/>
    <property type="project" value="TreeGrafter"/>
</dbReference>